<dbReference type="Pfam" id="PF01094">
    <property type="entry name" value="ANF_receptor"/>
    <property type="match status" value="1"/>
</dbReference>
<evidence type="ECO:0000256" key="4">
    <source>
        <dbReference type="ARBA" id="ARBA00023136"/>
    </source>
</evidence>
<dbReference type="GO" id="GO:0016020">
    <property type="term" value="C:membrane"/>
    <property type="evidence" value="ECO:0007669"/>
    <property type="project" value="UniProtKB-SubCell"/>
</dbReference>
<keyword evidence="2" id="KW-0812">Transmembrane</keyword>
<dbReference type="AlphaFoldDB" id="A0A915VK16"/>
<keyword evidence="3" id="KW-1133">Transmembrane helix</keyword>
<sequence>MNMKYIAYFSSKFTLPFSCLFFFLLMNLTSCEITKKTKKNNPDDRLDPVIGKNTNPNDTIKTGIYHPVTHVDNDKPNNNTSNKVDTITWCDTIPKSATERVVVCFEKIGSSAIKADTVAVISINNNALYTNTVIDTTIHQKLAYQVAIMMPFMSKSFIPANGREIPVRSIKAIEFYEGVLIALDSLKEEGVNLFVNVFDTQRDSLTVQEILNKRELQEADLIIGPFTSKNLKIVAEFAKEKQKPIISPLNSRSNLTLDNPYFIQVSPSFEVHSKHIVEQLHKIEQNQRFIRTPMEKNLLVLALNRDSSRVASLQKSYADYKNDFNAKIPQLIRSSATIDIDDIKPFLKKDQLNIIVMPTLHNEGFIYNSLREIQKLVDKVEPQRGYQIVIVGMDRWRYFSRINFEYYESLNLHFSSEYFADLSSKTVRQFKSDYKAIYGIGAREFGFKGFDIMLYFGRMIHKYGVNFQTHLWKEKALYNHTQFKIEPTYQFLTPLDGSNPDSRQSVLKNYENKYLNFLKFKNYQLKKVNKEG</sequence>
<accession>A0A915VK16</accession>
<dbReference type="SUPFAM" id="SSF53822">
    <property type="entry name" value="Periplasmic binding protein-like I"/>
    <property type="match status" value="1"/>
</dbReference>
<protein>
    <submittedName>
        <fullName evidence="6">ABC transporter substrate-binding protein</fullName>
    </submittedName>
</protein>
<keyword evidence="7" id="KW-1185">Reference proteome</keyword>
<dbReference type="CDD" id="cd06268">
    <property type="entry name" value="PBP1_ABC_transporter_LIVBP-like"/>
    <property type="match status" value="1"/>
</dbReference>
<dbReference type="Gene3D" id="3.40.50.2300">
    <property type="match status" value="2"/>
</dbReference>
<evidence type="ECO:0000313" key="6">
    <source>
        <dbReference type="EMBL" id="BDS09463.1"/>
    </source>
</evidence>
<evidence type="ECO:0000256" key="3">
    <source>
        <dbReference type="ARBA" id="ARBA00022989"/>
    </source>
</evidence>
<keyword evidence="4" id="KW-0472">Membrane</keyword>
<dbReference type="Proteomes" id="UP001060919">
    <property type="component" value="Chromosome"/>
</dbReference>
<reference evidence="6" key="1">
    <citation type="submission" date="2022-09" db="EMBL/GenBank/DDBJ databases">
        <title>Aureispira anguillicida sp. nov., isolated from Leptocephalus of Japanese eel Anguilla japonica.</title>
        <authorList>
            <person name="Yuasa K."/>
            <person name="Mekata T."/>
            <person name="Ikunari K."/>
        </authorList>
    </citation>
    <scope>NUCLEOTIDE SEQUENCE</scope>
    <source>
        <strain evidence="6">EL160426</strain>
    </source>
</reference>
<organism evidence="6 7">
    <name type="scientific">Aureispira anguillae</name>
    <dbReference type="NCBI Taxonomy" id="2864201"/>
    <lineage>
        <taxon>Bacteria</taxon>
        <taxon>Pseudomonadati</taxon>
        <taxon>Bacteroidota</taxon>
        <taxon>Saprospiria</taxon>
        <taxon>Saprospirales</taxon>
        <taxon>Saprospiraceae</taxon>
        <taxon>Aureispira</taxon>
    </lineage>
</organism>
<dbReference type="InterPro" id="IPR001828">
    <property type="entry name" value="ANF_lig-bd_rcpt"/>
</dbReference>
<name>A0A915VK16_9BACT</name>
<proteinExistence type="predicted"/>
<gene>
    <name evidence="6" type="ORF">AsAng_0001610</name>
</gene>
<dbReference type="EMBL" id="AP026867">
    <property type="protein sequence ID" value="BDS09463.1"/>
    <property type="molecule type" value="Genomic_DNA"/>
</dbReference>
<evidence type="ECO:0000259" key="5">
    <source>
        <dbReference type="Pfam" id="PF01094"/>
    </source>
</evidence>
<dbReference type="KEGG" id="aup:AsAng_0001610"/>
<comment type="subcellular location">
    <subcellularLocation>
        <location evidence="1">Membrane</location>
    </subcellularLocation>
</comment>
<evidence type="ECO:0000313" key="7">
    <source>
        <dbReference type="Proteomes" id="UP001060919"/>
    </source>
</evidence>
<evidence type="ECO:0000256" key="1">
    <source>
        <dbReference type="ARBA" id="ARBA00004370"/>
    </source>
</evidence>
<dbReference type="InterPro" id="IPR028082">
    <property type="entry name" value="Peripla_BP_I"/>
</dbReference>
<feature type="domain" description="Receptor ligand binding region" evidence="5">
    <location>
        <begin position="189"/>
        <end position="279"/>
    </location>
</feature>
<dbReference type="RefSeq" id="WP_264790855.1">
    <property type="nucleotide sequence ID" value="NZ_AP026867.1"/>
</dbReference>
<evidence type="ECO:0000256" key="2">
    <source>
        <dbReference type="ARBA" id="ARBA00022692"/>
    </source>
</evidence>